<keyword evidence="10" id="KW-1185">Reference proteome</keyword>
<dbReference type="SUPFAM" id="SSF51905">
    <property type="entry name" value="FAD/NAD(P)-binding domain"/>
    <property type="match status" value="2"/>
</dbReference>
<evidence type="ECO:0000256" key="3">
    <source>
        <dbReference type="ARBA" id="ARBA00022630"/>
    </source>
</evidence>
<dbReference type="InterPro" id="IPR023753">
    <property type="entry name" value="FAD/NAD-binding_dom"/>
</dbReference>
<evidence type="ECO:0000313" key="10">
    <source>
        <dbReference type="Proteomes" id="UP001147747"/>
    </source>
</evidence>
<dbReference type="Proteomes" id="UP001147747">
    <property type="component" value="Unassembled WGS sequence"/>
</dbReference>
<dbReference type="InterPro" id="IPR050775">
    <property type="entry name" value="FAD-binding_Monooxygenases"/>
</dbReference>
<dbReference type="AlphaFoldDB" id="A0A9W9VP73"/>
<evidence type="ECO:0000313" key="9">
    <source>
        <dbReference type="EMBL" id="KAJ5386783.1"/>
    </source>
</evidence>
<name>A0A9W9VP73_9EURO</name>
<dbReference type="EMBL" id="JAPZBU010000009">
    <property type="protein sequence ID" value="KAJ5386783.1"/>
    <property type="molecule type" value="Genomic_DNA"/>
</dbReference>
<dbReference type="Pfam" id="PF07992">
    <property type="entry name" value="Pyr_redox_2"/>
    <property type="match status" value="1"/>
</dbReference>
<sequence length="537" mass="60306">MTVLETDALIVGAGFSGIYLLHRLRDQLHLNVKIVEAGSDVGGTWHANLYPGARVDVPSPIYSFNIEETWKDWNWSEAYPGQKELQAYFQHVDKALSVGKDTFFNSRVNSAQFDTTTARWTVKTEDGKTFVAKYFLPAVGFASQNYLPTWKGYESYQGIINHTAHWPRGGVDVRGKRVAIIGTGATGVQVTQEWAKEAAETFVFQRTPNYALPMNNKTLDPASQKQMQKDTGDLIAHAASTTGGMHFHSATKALADWENLDDAAKHVNQMYDEGGFKFWGASLADITVNEDANKFAYDIWAKRVRERVHDPVKAELLAPLEAPHPWGTKRPSLEQDYYEQFNKPNVHIVNTKKHPIVQFTPKGIMTDDGKIYEVDAIAVATGFDASTGSLSRTGIHDLDGVDLGTRWKNGIISLHGMTVPGFPNMFLPYSIQSPTPFTNGPVFIQFQADWIRSMIEKMEKTGIRYIDPQLKAAQEWRAEVQAIANMTLFPKAKSWYQGANIPGKPVEQMYYLAGMRMYFERCEAARDDKFAESFFSA</sequence>
<keyword evidence="3" id="KW-0285">Flavoprotein</keyword>
<evidence type="ECO:0000259" key="8">
    <source>
        <dbReference type="Pfam" id="PF07992"/>
    </source>
</evidence>
<comment type="cofactor">
    <cofactor evidence="1">
        <name>FAD</name>
        <dbReference type="ChEBI" id="CHEBI:57692"/>
    </cofactor>
</comment>
<keyword evidence="7" id="KW-0503">Monooxygenase</keyword>
<evidence type="ECO:0000256" key="7">
    <source>
        <dbReference type="ARBA" id="ARBA00023033"/>
    </source>
</evidence>
<gene>
    <name evidence="9" type="ORF">N7509_009324</name>
</gene>
<protein>
    <recommendedName>
        <fullName evidence="8">FAD/NAD(P)-binding domain-containing protein</fullName>
    </recommendedName>
</protein>
<dbReference type="PANTHER" id="PTHR43098">
    <property type="entry name" value="L-ORNITHINE N(5)-MONOOXYGENASE-RELATED"/>
    <property type="match status" value="1"/>
</dbReference>
<dbReference type="Gene3D" id="3.50.50.60">
    <property type="entry name" value="FAD/NAD(P)-binding domain"/>
    <property type="match status" value="2"/>
</dbReference>
<reference evidence="9" key="2">
    <citation type="journal article" date="2023" name="IMA Fungus">
        <title>Comparative genomic study of the Penicillium genus elucidates a diverse pangenome and 15 lateral gene transfer events.</title>
        <authorList>
            <person name="Petersen C."/>
            <person name="Sorensen T."/>
            <person name="Nielsen M.R."/>
            <person name="Sondergaard T.E."/>
            <person name="Sorensen J.L."/>
            <person name="Fitzpatrick D.A."/>
            <person name="Frisvad J.C."/>
            <person name="Nielsen K.L."/>
        </authorList>
    </citation>
    <scope>NUCLEOTIDE SEQUENCE</scope>
    <source>
        <strain evidence="9">IBT 29677</strain>
    </source>
</reference>
<proteinExistence type="inferred from homology"/>
<evidence type="ECO:0000256" key="5">
    <source>
        <dbReference type="ARBA" id="ARBA00022857"/>
    </source>
</evidence>
<accession>A0A9W9VP73</accession>
<reference evidence="9" key="1">
    <citation type="submission" date="2022-12" db="EMBL/GenBank/DDBJ databases">
        <authorList>
            <person name="Petersen C."/>
        </authorList>
    </citation>
    <scope>NUCLEOTIDE SEQUENCE</scope>
    <source>
        <strain evidence="9">IBT 29677</strain>
    </source>
</reference>
<evidence type="ECO:0000256" key="2">
    <source>
        <dbReference type="ARBA" id="ARBA00010139"/>
    </source>
</evidence>
<dbReference type="GeneID" id="81372941"/>
<evidence type="ECO:0000256" key="6">
    <source>
        <dbReference type="ARBA" id="ARBA00023002"/>
    </source>
</evidence>
<keyword evidence="6" id="KW-0560">Oxidoreductase</keyword>
<keyword evidence="5" id="KW-0521">NADP</keyword>
<organism evidence="9 10">
    <name type="scientific">Penicillium cosmopolitanum</name>
    <dbReference type="NCBI Taxonomy" id="1131564"/>
    <lineage>
        <taxon>Eukaryota</taxon>
        <taxon>Fungi</taxon>
        <taxon>Dikarya</taxon>
        <taxon>Ascomycota</taxon>
        <taxon>Pezizomycotina</taxon>
        <taxon>Eurotiomycetes</taxon>
        <taxon>Eurotiomycetidae</taxon>
        <taxon>Eurotiales</taxon>
        <taxon>Aspergillaceae</taxon>
        <taxon>Penicillium</taxon>
    </lineage>
</organism>
<comment type="caution">
    <text evidence="9">The sequence shown here is derived from an EMBL/GenBank/DDBJ whole genome shotgun (WGS) entry which is preliminary data.</text>
</comment>
<dbReference type="RefSeq" id="XP_056484581.1">
    <property type="nucleotide sequence ID" value="XM_056633961.1"/>
</dbReference>
<feature type="domain" description="FAD/NAD(P)-binding" evidence="8">
    <location>
        <begin position="7"/>
        <end position="230"/>
    </location>
</feature>
<comment type="similarity">
    <text evidence="2">Belongs to the FAD-binding monooxygenase family.</text>
</comment>
<evidence type="ECO:0000256" key="1">
    <source>
        <dbReference type="ARBA" id="ARBA00001974"/>
    </source>
</evidence>
<dbReference type="GO" id="GO:0004497">
    <property type="term" value="F:monooxygenase activity"/>
    <property type="evidence" value="ECO:0007669"/>
    <property type="project" value="UniProtKB-KW"/>
</dbReference>
<dbReference type="PANTHER" id="PTHR43098:SF3">
    <property type="entry name" value="L-ORNITHINE N(5)-MONOOXYGENASE-RELATED"/>
    <property type="match status" value="1"/>
</dbReference>
<evidence type="ECO:0000256" key="4">
    <source>
        <dbReference type="ARBA" id="ARBA00022827"/>
    </source>
</evidence>
<keyword evidence="4" id="KW-0274">FAD</keyword>
<dbReference type="OrthoDB" id="66881at2759"/>
<dbReference type="InterPro" id="IPR036188">
    <property type="entry name" value="FAD/NAD-bd_sf"/>
</dbReference>